<keyword evidence="2" id="KW-0472">Membrane</keyword>
<evidence type="ECO:0000256" key="2">
    <source>
        <dbReference type="SAM" id="Phobius"/>
    </source>
</evidence>
<keyword evidence="2" id="KW-1133">Transmembrane helix</keyword>
<evidence type="ECO:0000313" key="4">
    <source>
        <dbReference type="Proteomes" id="UP000247233"/>
    </source>
</evidence>
<dbReference type="VEuPathDB" id="FungiDB:BO70DRAFT_426733"/>
<name>A0A317WW72_9EURO</name>
<feature type="region of interest" description="Disordered" evidence="1">
    <location>
        <begin position="1"/>
        <end position="39"/>
    </location>
</feature>
<keyword evidence="2" id="KW-0812">Transmembrane</keyword>
<keyword evidence="4" id="KW-1185">Reference proteome</keyword>
<organism evidence="3 4">
    <name type="scientific">Aspergillus heteromorphus CBS 117.55</name>
    <dbReference type="NCBI Taxonomy" id="1448321"/>
    <lineage>
        <taxon>Eukaryota</taxon>
        <taxon>Fungi</taxon>
        <taxon>Dikarya</taxon>
        <taxon>Ascomycota</taxon>
        <taxon>Pezizomycotina</taxon>
        <taxon>Eurotiomycetes</taxon>
        <taxon>Eurotiomycetidae</taxon>
        <taxon>Eurotiales</taxon>
        <taxon>Aspergillaceae</taxon>
        <taxon>Aspergillus</taxon>
        <taxon>Aspergillus subgen. Circumdati</taxon>
    </lineage>
</organism>
<reference evidence="3 4" key="1">
    <citation type="submission" date="2016-12" db="EMBL/GenBank/DDBJ databases">
        <title>The genomes of Aspergillus section Nigri reveals drivers in fungal speciation.</title>
        <authorList>
            <consortium name="DOE Joint Genome Institute"/>
            <person name="Vesth T.C."/>
            <person name="Nybo J."/>
            <person name="Theobald S."/>
            <person name="Brandl J."/>
            <person name="Frisvad J.C."/>
            <person name="Nielsen K.F."/>
            <person name="Lyhne E.K."/>
            <person name="Kogle M.E."/>
            <person name="Kuo A."/>
            <person name="Riley R."/>
            <person name="Clum A."/>
            <person name="Nolan M."/>
            <person name="Lipzen A."/>
            <person name="Salamov A."/>
            <person name="Henrissat B."/>
            <person name="Wiebenga A."/>
            <person name="De Vries R.P."/>
            <person name="Grigoriev I.V."/>
            <person name="Mortensen U.H."/>
            <person name="Andersen M.R."/>
            <person name="Baker S.E."/>
        </authorList>
    </citation>
    <scope>NUCLEOTIDE SEQUENCE [LARGE SCALE GENOMIC DNA]</scope>
    <source>
        <strain evidence="3 4">CBS 117.55</strain>
    </source>
</reference>
<gene>
    <name evidence="3" type="ORF">BO70DRAFT_426733</name>
</gene>
<evidence type="ECO:0000256" key="1">
    <source>
        <dbReference type="SAM" id="MobiDB-lite"/>
    </source>
</evidence>
<feature type="compositionally biased region" description="Polar residues" evidence="1">
    <location>
        <begin position="1"/>
        <end position="16"/>
    </location>
</feature>
<dbReference type="AlphaFoldDB" id="A0A317WW72"/>
<protein>
    <submittedName>
        <fullName evidence="3">Uncharacterized protein</fullName>
    </submittedName>
</protein>
<dbReference type="Proteomes" id="UP000247233">
    <property type="component" value="Unassembled WGS sequence"/>
</dbReference>
<sequence length="147" mass="16102">MSTAVSPASPDGSYQPSRSSSESRDVEKQQLQGGRDPNIVVDWDGPDDPVPNVCCLHFATLHPDILTNLPPPRESPRNFSRAGKWTITVVLGLMTVSVTFASSVFSATASDRSSSAPVLLERRAKHLRFESCNWALHARSEERPVDD</sequence>
<evidence type="ECO:0000313" key="3">
    <source>
        <dbReference type="EMBL" id="PWY89058.1"/>
    </source>
</evidence>
<dbReference type="GeneID" id="37070056"/>
<dbReference type="EMBL" id="MSFL01000004">
    <property type="protein sequence ID" value="PWY89058.1"/>
    <property type="molecule type" value="Genomic_DNA"/>
</dbReference>
<comment type="caution">
    <text evidence="3">The sequence shown here is derived from an EMBL/GenBank/DDBJ whole genome shotgun (WGS) entry which is preliminary data.</text>
</comment>
<dbReference type="RefSeq" id="XP_025402245.1">
    <property type="nucleotide sequence ID" value="XM_025547819.1"/>
</dbReference>
<proteinExistence type="predicted"/>
<dbReference type="STRING" id="1448321.A0A317WW72"/>
<accession>A0A317WW72</accession>
<feature type="transmembrane region" description="Helical" evidence="2">
    <location>
        <begin position="85"/>
        <end position="105"/>
    </location>
</feature>